<keyword evidence="3" id="KW-1185">Reference proteome</keyword>
<organism evidence="2 3">
    <name type="scientific">Saccharopolyspora halophila</name>
    <dbReference type="NCBI Taxonomy" id="405551"/>
    <lineage>
        <taxon>Bacteria</taxon>
        <taxon>Bacillati</taxon>
        <taxon>Actinomycetota</taxon>
        <taxon>Actinomycetes</taxon>
        <taxon>Pseudonocardiales</taxon>
        <taxon>Pseudonocardiaceae</taxon>
        <taxon>Saccharopolyspora</taxon>
    </lineage>
</organism>
<protein>
    <submittedName>
        <fullName evidence="2">Uncharacterized protein</fullName>
    </submittedName>
</protein>
<dbReference type="EMBL" id="BAAARA010000008">
    <property type="protein sequence ID" value="GAA2349029.1"/>
    <property type="molecule type" value="Genomic_DNA"/>
</dbReference>
<dbReference type="Proteomes" id="UP001501218">
    <property type="component" value="Unassembled WGS sequence"/>
</dbReference>
<comment type="caution">
    <text evidence="2">The sequence shown here is derived from an EMBL/GenBank/DDBJ whole genome shotgun (WGS) entry which is preliminary data.</text>
</comment>
<sequence length="108" mass="12203">MRKATRFAENRGLGGGSRAAVRRARIGHPGRTRALHVTGARWSCEARGMPRGRWYFCLKHRQVEPKAGCRAADRLGPYPDERTAARALEIAEERTEAADEADRWKDED</sequence>
<name>A0ABN3GDG2_9PSEU</name>
<reference evidence="2 3" key="1">
    <citation type="journal article" date="2019" name="Int. J. Syst. Evol. Microbiol.">
        <title>The Global Catalogue of Microorganisms (GCM) 10K type strain sequencing project: providing services to taxonomists for standard genome sequencing and annotation.</title>
        <authorList>
            <consortium name="The Broad Institute Genomics Platform"/>
            <consortium name="The Broad Institute Genome Sequencing Center for Infectious Disease"/>
            <person name="Wu L."/>
            <person name="Ma J."/>
        </authorList>
    </citation>
    <scope>NUCLEOTIDE SEQUENCE [LARGE SCALE GENOMIC DNA]</scope>
    <source>
        <strain evidence="2 3">JCM 16221</strain>
    </source>
</reference>
<feature type="region of interest" description="Disordered" evidence="1">
    <location>
        <begin position="1"/>
        <end position="20"/>
    </location>
</feature>
<accession>A0ABN3GDG2</accession>
<proteinExistence type="predicted"/>
<evidence type="ECO:0000313" key="3">
    <source>
        <dbReference type="Proteomes" id="UP001501218"/>
    </source>
</evidence>
<evidence type="ECO:0000256" key="1">
    <source>
        <dbReference type="SAM" id="MobiDB-lite"/>
    </source>
</evidence>
<gene>
    <name evidence="2" type="ORF">GCM10009854_28240</name>
</gene>
<evidence type="ECO:0000313" key="2">
    <source>
        <dbReference type="EMBL" id="GAA2349029.1"/>
    </source>
</evidence>